<feature type="transmembrane region" description="Helical" evidence="9">
    <location>
        <begin position="164"/>
        <end position="182"/>
    </location>
</feature>
<dbReference type="PROSITE" id="PS00714">
    <property type="entry name" value="NA_DICARBOXYL_SYMP_2"/>
    <property type="match status" value="1"/>
</dbReference>
<organism evidence="10 11">
    <name type="scientific">Plantimonas leprariae</name>
    <dbReference type="NCBI Taxonomy" id="2615207"/>
    <lineage>
        <taxon>Bacteria</taxon>
        <taxon>Pseudomonadati</taxon>
        <taxon>Pseudomonadota</taxon>
        <taxon>Alphaproteobacteria</taxon>
        <taxon>Hyphomicrobiales</taxon>
        <taxon>Aurantimonadaceae</taxon>
        <taxon>Plantimonas</taxon>
    </lineage>
</organism>
<gene>
    <name evidence="9" type="primary">dctA</name>
    <name evidence="10" type="ORF">F6X38_01450</name>
</gene>
<dbReference type="SUPFAM" id="SSF118215">
    <property type="entry name" value="Proton glutamate symport protein"/>
    <property type="match status" value="1"/>
</dbReference>
<dbReference type="Proteomes" id="UP000432089">
    <property type="component" value="Unassembled WGS sequence"/>
</dbReference>
<evidence type="ECO:0000256" key="5">
    <source>
        <dbReference type="ARBA" id="ARBA00022692"/>
    </source>
</evidence>
<protein>
    <recommendedName>
        <fullName evidence="9">C4-dicarboxylate transport protein</fullName>
    </recommendedName>
</protein>
<dbReference type="Pfam" id="PF00375">
    <property type="entry name" value="SDF"/>
    <property type="match status" value="1"/>
</dbReference>
<feature type="transmembrane region" description="Helical" evidence="9">
    <location>
        <begin position="372"/>
        <end position="389"/>
    </location>
</feature>
<dbReference type="GO" id="GO:0070778">
    <property type="term" value="P:L-aspartate transmembrane transport"/>
    <property type="evidence" value="ECO:0007669"/>
    <property type="project" value="TreeGrafter"/>
</dbReference>
<evidence type="ECO:0000256" key="8">
    <source>
        <dbReference type="ARBA" id="ARBA00023136"/>
    </source>
</evidence>
<dbReference type="GO" id="GO:0005886">
    <property type="term" value="C:plasma membrane"/>
    <property type="evidence" value="ECO:0007669"/>
    <property type="project" value="UniProtKB-SubCell"/>
</dbReference>
<feature type="transmembrane region" description="Helical" evidence="9">
    <location>
        <begin position="23"/>
        <end position="41"/>
    </location>
</feature>
<evidence type="ECO:0000256" key="3">
    <source>
        <dbReference type="ARBA" id="ARBA00022448"/>
    </source>
</evidence>
<comment type="function">
    <text evidence="9">Responsible for the transport of dicarboxylates such as succinate, fumarate, and malate across the membrane.</text>
</comment>
<feature type="transmembrane region" description="Helical" evidence="9">
    <location>
        <begin position="233"/>
        <end position="255"/>
    </location>
</feature>
<dbReference type="HAMAP" id="MF_01300">
    <property type="entry name" value="C4_dicarb_transport"/>
    <property type="match status" value="1"/>
</dbReference>
<dbReference type="RefSeq" id="WP_150967745.1">
    <property type="nucleotide sequence ID" value="NZ_VZDO01000001.1"/>
</dbReference>
<evidence type="ECO:0000313" key="11">
    <source>
        <dbReference type="Proteomes" id="UP000432089"/>
    </source>
</evidence>
<keyword evidence="11" id="KW-1185">Reference proteome</keyword>
<dbReference type="NCBIfam" id="NF002461">
    <property type="entry name" value="PRK01663.1"/>
    <property type="match status" value="1"/>
</dbReference>
<keyword evidence="3 9" id="KW-0813">Transport</keyword>
<keyword evidence="8 9" id="KW-0472">Membrane</keyword>
<dbReference type="PROSITE" id="PS00713">
    <property type="entry name" value="NA_DICARBOXYL_SYMP_1"/>
    <property type="match status" value="1"/>
</dbReference>
<dbReference type="InterPro" id="IPR001991">
    <property type="entry name" value="Na-dicarboxylate_symporter"/>
</dbReference>
<reference evidence="10 11" key="1">
    <citation type="submission" date="2019-09" db="EMBL/GenBank/DDBJ databases">
        <title>YIM 132180 draft genome.</title>
        <authorList>
            <person name="Zhang K."/>
        </authorList>
    </citation>
    <scope>NUCLEOTIDE SEQUENCE [LARGE SCALE GENOMIC DNA]</scope>
    <source>
        <strain evidence="10 11">YIM 132180</strain>
    </source>
</reference>
<dbReference type="PANTHER" id="PTHR42865">
    <property type="entry name" value="PROTON/GLUTAMATE-ASPARTATE SYMPORTER"/>
    <property type="match status" value="1"/>
</dbReference>
<evidence type="ECO:0000313" key="10">
    <source>
        <dbReference type="EMBL" id="KAB0682774.1"/>
    </source>
</evidence>
<evidence type="ECO:0000256" key="1">
    <source>
        <dbReference type="ARBA" id="ARBA00004429"/>
    </source>
</evidence>
<comment type="subcellular location">
    <subcellularLocation>
        <location evidence="1">Cell inner membrane</location>
        <topology evidence="1">Multi-pass membrane protein</topology>
    </subcellularLocation>
    <subcellularLocation>
        <location evidence="9">Cell membrane</location>
        <topology evidence="9">Multi-pass membrane protein</topology>
    </subcellularLocation>
</comment>
<proteinExistence type="inferred from homology"/>
<dbReference type="PANTHER" id="PTHR42865:SF1">
    <property type="entry name" value="AEROBIC C4-DICARBOXYLATE TRANSPORT PROTEIN"/>
    <property type="match status" value="1"/>
</dbReference>
<evidence type="ECO:0000256" key="4">
    <source>
        <dbReference type="ARBA" id="ARBA00022475"/>
    </source>
</evidence>
<dbReference type="InterPro" id="IPR023954">
    <property type="entry name" value="C4_dicarb_transport"/>
</dbReference>
<feature type="transmembrane region" description="Helical" evidence="9">
    <location>
        <begin position="202"/>
        <end position="221"/>
    </location>
</feature>
<evidence type="ECO:0000256" key="7">
    <source>
        <dbReference type="ARBA" id="ARBA00022989"/>
    </source>
</evidence>
<dbReference type="GO" id="GO:0015141">
    <property type="term" value="F:succinate transmembrane transporter activity"/>
    <property type="evidence" value="ECO:0007669"/>
    <property type="project" value="TreeGrafter"/>
</dbReference>
<comment type="similarity">
    <text evidence="2 9">Belongs to the dicarboxylate/amino acid:cation symporter (DAACS) (TC 2.A.23) family.</text>
</comment>
<dbReference type="GO" id="GO:0015366">
    <property type="term" value="F:malate:proton symporter activity"/>
    <property type="evidence" value="ECO:0007669"/>
    <property type="project" value="TreeGrafter"/>
</dbReference>
<keyword evidence="4 9" id="KW-1003">Cell membrane</keyword>
<dbReference type="PRINTS" id="PR00173">
    <property type="entry name" value="EDTRNSPORT"/>
</dbReference>
<evidence type="ECO:0000256" key="6">
    <source>
        <dbReference type="ARBA" id="ARBA00022847"/>
    </source>
</evidence>
<dbReference type="InterPro" id="IPR036458">
    <property type="entry name" value="Na:dicarbo_symporter_sf"/>
</dbReference>
<dbReference type="AlphaFoldDB" id="A0A7V7PSY9"/>
<dbReference type="GO" id="GO:0015138">
    <property type="term" value="F:fumarate transmembrane transporter activity"/>
    <property type="evidence" value="ECO:0007669"/>
    <property type="project" value="TreeGrafter"/>
</dbReference>
<keyword evidence="5 9" id="KW-0812">Transmembrane</keyword>
<dbReference type="Gene3D" id="1.10.3860.10">
    <property type="entry name" value="Sodium:dicarboxylate symporter"/>
    <property type="match status" value="1"/>
</dbReference>
<name>A0A7V7PSY9_9HYPH</name>
<sequence length="445" mass="46173">MLTATPVHPAAAPPAPTPFYRHLYVQVLAAIALGILLGHFYPGTGAAMKPLGDAFIKLVKMIIAPVIFLTVVTGIAGMSDLAKVGRVVGKAMVYFLTFSTLALIIGLVVANVVRPGAGFNIDPATLDAGAVQTYTQKAHDSTVTGFLLNIIPDTMISAFATGDILQVLFIAVLFGIALGMVGERGRPVLDFFEALTAPVFRLVAILMKAAPVGAFGAMAFTIGKYGIGSVANLAMLVGTFYLTSLLFVLVVLGLVCRYNGFSILALIRYIKEELLLVLGTSSSEAALPSLMKKLEQAGAKPSVVGLVVPTGYSFNLDGTNIYMTLAALFIAQATNIDLSLGDQILLLLVAMLSSKGAAGITGAGFITLAATLSVVPSVPVAGMALILGVDRFMSECRALTNITGNAVAALVVARWEGELDKVQLQAALSGHPGPAPDELAAVPAE</sequence>
<dbReference type="EMBL" id="VZDO01000001">
    <property type="protein sequence ID" value="KAB0682774.1"/>
    <property type="molecule type" value="Genomic_DNA"/>
</dbReference>
<feature type="transmembrane region" description="Helical" evidence="9">
    <location>
        <begin position="62"/>
        <end position="79"/>
    </location>
</feature>
<keyword evidence="7 9" id="KW-1133">Transmembrane helix</keyword>
<dbReference type="InterPro" id="IPR018107">
    <property type="entry name" value="Na-dicarboxylate_symporter_CS"/>
</dbReference>
<evidence type="ECO:0000256" key="2">
    <source>
        <dbReference type="ARBA" id="ARBA00006148"/>
    </source>
</evidence>
<keyword evidence="6 9" id="KW-0769">Symport</keyword>
<dbReference type="FunFam" id="1.10.3860.10:FF:000001">
    <property type="entry name" value="C4-dicarboxylate transport protein"/>
    <property type="match status" value="1"/>
</dbReference>
<evidence type="ECO:0000256" key="9">
    <source>
        <dbReference type="HAMAP-Rule" id="MF_01300"/>
    </source>
</evidence>
<accession>A0A7V7PSY9</accession>
<feature type="transmembrane region" description="Helical" evidence="9">
    <location>
        <begin position="345"/>
        <end position="366"/>
    </location>
</feature>
<feature type="transmembrane region" description="Helical" evidence="9">
    <location>
        <begin position="91"/>
        <end position="113"/>
    </location>
</feature>
<comment type="caution">
    <text evidence="10">The sequence shown here is derived from an EMBL/GenBank/DDBJ whole genome shotgun (WGS) entry which is preliminary data.</text>
</comment>
<dbReference type="NCBIfam" id="NF009587">
    <property type="entry name" value="PRK13027.1"/>
    <property type="match status" value="1"/>
</dbReference>